<dbReference type="Proteomes" id="UP000789572">
    <property type="component" value="Unassembled WGS sequence"/>
</dbReference>
<dbReference type="AlphaFoldDB" id="A0A9N9G834"/>
<reference evidence="1" key="1">
    <citation type="submission" date="2021-06" db="EMBL/GenBank/DDBJ databases">
        <authorList>
            <person name="Kallberg Y."/>
            <person name="Tangrot J."/>
            <person name="Rosling A."/>
        </authorList>
    </citation>
    <scope>NUCLEOTIDE SEQUENCE</scope>
    <source>
        <strain evidence="1">IA702</strain>
    </source>
</reference>
<name>A0A9N9G834_9GLOM</name>
<sequence>MLENMRKYRNHTTWLENATKNSRLQYWMELKAKIDMMSEPSPPQPPEDD</sequence>
<protein>
    <submittedName>
        <fullName evidence="1">3832_t:CDS:1</fullName>
    </submittedName>
</protein>
<keyword evidence="2" id="KW-1185">Reference proteome</keyword>
<dbReference type="EMBL" id="CAJVPJ010001350">
    <property type="protein sequence ID" value="CAG8587600.1"/>
    <property type="molecule type" value="Genomic_DNA"/>
</dbReference>
<gene>
    <name evidence="1" type="ORF">POCULU_LOCUS6805</name>
</gene>
<evidence type="ECO:0000313" key="2">
    <source>
        <dbReference type="Proteomes" id="UP000789572"/>
    </source>
</evidence>
<organism evidence="1 2">
    <name type="scientific">Paraglomus occultum</name>
    <dbReference type="NCBI Taxonomy" id="144539"/>
    <lineage>
        <taxon>Eukaryota</taxon>
        <taxon>Fungi</taxon>
        <taxon>Fungi incertae sedis</taxon>
        <taxon>Mucoromycota</taxon>
        <taxon>Glomeromycotina</taxon>
        <taxon>Glomeromycetes</taxon>
        <taxon>Paraglomerales</taxon>
        <taxon>Paraglomeraceae</taxon>
        <taxon>Paraglomus</taxon>
    </lineage>
</organism>
<accession>A0A9N9G834</accession>
<evidence type="ECO:0000313" key="1">
    <source>
        <dbReference type="EMBL" id="CAG8587600.1"/>
    </source>
</evidence>
<comment type="caution">
    <text evidence="1">The sequence shown here is derived from an EMBL/GenBank/DDBJ whole genome shotgun (WGS) entry which is preliminary data.</text>
</comment>
<proteinExistence type="predicted"/>